<dbReference type="AlphaFoldDB" id="A0A9X2RPN6"/>
<evidence type="ECO:0000313" key="2">
    <source>
        <dbReference type="EMBL" id="MCQ8771285.1"/>
    </source>
</evidence>
<dbReference type="RefSeq" id="WP_256790762.1">
    <property type="nucleotide sequence ID" value="NZ_JANIID010000013.1"/>
</dbReference>
<keyword evidence="3" id="KW-1185">Reference proteome</keyword>
<dbReference type="InterPro" id="IPR036375">
    <property type="entry name" value="Hemopexin-like_dom_sf"/>
</dbReference>
<protein>
    <recommendedName>
        <fullName evidence="4">Baseplate assembly protein</fullName>
    </recommendedName>
</protein>
<reference evidence="2" key="1">
    <citation type="submission" date="2022-06" db="EMBL/GenBank/DDBJ databases">
        <title>WGS of actinobacteria.</title>
        <authorList>
            <person name="Thawai C."/>
        </authorList>
    </citation>
    <scope>NUCLEOTIDE SEQUENCE</scope>
    <source>
        <strain evidence="2">AA8</strain>
    </source>
</reference>
<dbReference type="Proteomes" id="UP001142374">
    <property type="component" value="Unassembled WGS sequence"/>
</dbReference>
<sequence>MSISLPTPGPGSASAPVSASSGFASVSASASVPEPDAAGAATDPADPSGLPVPDLDDLRFQPLVDAAKRALPERVPEWTDHNVSDPGVTLIEACAERTDQLSYRIDRMTDRQRSAMFRLMGITPLPASPARTVVEFSREGALPSLAIPEGTEIRTGDGEDAVVMRTLAPLTLAEGQPSGCVEAVEQPVTHNEVLGIADGAPGGRFATSQRPWRSGAPVAAPPFGPPLTVWVDRTEWEPVQTFAEAGPRTPAYWWDDAACEVVFGPRVPAASGSVQHGDVPPAGAAISAEYTAYRGGKGGVPAGTPLTVASPDELTAAVRTVLAPAQDAEDWRQALERAGLGLAPLRRAVTAADHEQLIEEHVDGLARVRVTALTRPTDSRVPEAFDVPQRPVEVLACAVAARNPSRAVHYYDDNGTIRARSLPLRMPDMEDIGAPAPPPAGETDDVPAEVQQAKCLNAVIRVGESLSTLPALRALRAEQHPRLWFYGQHCLWDGGAGPREIRLEFPGLPDAFRADLDEVAVLADPGTPDAYELFFFKGETFYHRAYTVGPGGRGFLPRPDSRGVTSRISEAFPGLSPQCQDTPDAVAVVDGVFFFMKGTRTEPALWRSEDALLHVLLVPRTEADPERKPTAGEFGIPPDVLTRVSAVADASRLLGERLGVGPPRYHSFGVTATVRPWSSTEEDEARARQAAERALRRFFHPTAGGPDGRGWPWGRRVHVGDVFTALEPLPELRGTLAVGLTLPPSQGHEDDEDIDDDGGGRPVTSVEVSDGGLVLLDGVDITVARPED</sequence>
<evidence type="ECO:0008006" key="4">
    <source>
        <dbReference type="Google" id="ProtNLM"/>
    </source>
</evidence>
<comment type="caution">
    <text evidence="2">The sequence shown here is derived from an EMBL/GenBank/DDBJ whole genome shotgun (WGS) entry which is preliminary data.</text>
</comment>
<feature type="compositionally biased region" description="Low complexity" evidence="1">
    <location>
        <begin position="1"/>
        <end position="47"/>
    </location>
</feature>
<feature type="region of interest" description="Disordered" evidence="1">
    <location>
        <begin position="740"/>
        <end position="767"/>
    </location>
</feature>
<name>A0A9X2RPN6_9ACTN</name>
<dbReference type="Gene3D" id="2.110.10.10">
    <property type="entry name" value="Hemopexin-like domain"/>
    <property type="match status" value="1"/>
</dbReference>
<gene>
    <name evidence="2" type="ORF">NQU55_16145</name>
</gene>
<organism evidence="2 3">
    <name type="scientific">Streptomyces telluris</name>
    <dbReference type="NCBI Taxonomy" id="2720021"/>
    <lineage>
        <taxon>Bacteria</taxon>
        <taxon>Bacillati</taxon>
        <taxon>Actinomycetota</taxon>
        <taxon>Actinomycetes</taxon>
        <taxon>Kitasatosporales</taxon>
        <taxon>Streptomycetaceae</taxon>
        <taxon>Streptomyces</taxon>
    </lineage>
</organism>
<proteinExistence type="predicted"/>
<dbReference type="EMBL" id="JANIID010000013">
    <property type="protein sequence ID" value="MCQ8771285.1"/>
    <property type="molecule type" value="Genomic_DNA"/>
</dbReference>
<evidence type="ECO:0000256" key="1">
    <source>
        <dbReference type="SAM" id="MobiDB-lite"/>
    </source>
</evidence>
<accession>A0A9X2RPN6</accession>
<feature type="region of interest" description="Disordered" evidence="1">
    <location>
        <begin position="200"/>
        <end position="219"/>
    </location>
</feature>
<evidence type="ECO:0000313" key="3">
    <source>
        <dbReference type="Proteomes" id="UP001142374"/>
    </source>
</evidence>
<feature type="region of interest" description="Disordered" evidence="1">
    <location>
        <begin position="1"/>
        <end position="55"/>
    </location>
</feature>